<proteinExistence type="inferred from homology"/>
<dbReference type="RefSeq" id="WP_204784807.1">
    <property type="nucleotide sequence ID" value="NZ_CALVGD010000034.1"/>
</dbReference>
<dbReference type="InterPro" id="IPR050273">
    <property type="entry name" value="GppA/Ppx_hydrolase"/>
</dbReference>
<feature type="domain" description="Ppx/GppA phosphatase N-terminal" evidence="2">
    <location>
        <begin position="25"/>
        <end position="308"/>
    </location>
</feature>
<reference evidence="3 4" key="1">
    <citation type="journal article" date="2021" name="Sci. Rep.">
        <title>The distribution of antibiotic resistance genes in chicken gut microbiota commensals.</title>
        <authorList>
            <person name="Juricova H."/>
            <person name="Matiasovicova J."/>
            <person name="Kubasova T."/>
            <person name="Cejkova D."/>
            <person name="Rychlik I."/>
        </authorList>
    </citation>
    <scope>NUCLEOTIDE SEQUENCE [LARGE SCALE GENOMIC DNA]</scope>
    <source>
        <strain evidence="3 4">An574</strain>
    </source>
</reference>
<dbReference type="Gene3D" id="3.30.420.40">
    <property type="match status" value="1"/>
</dbReference>
<keyword evidence="4" id="KW-1185">Reference proteome</keyword>
<dbReference type="SUPFAM" id="SSF53067">
    <property type="entry name" value="Actin-like ATPase domain"/>
    <property type="match status" value="2"/>
</dbReference>
<evidence type="ECO:0000313" key="3">
    <source>
        <dbReference type="EMBL" id="MBM6940432.1"/>
    </source>
</evidence>
<accession>A0ABS2GVY9</accession>
<dbReference type="PANTHER" id="PTHR30005">
    <property type="entry name" value="EXOPOLYPHOSPHATASE"/>
    <property type="match status" value="1"/>
</dbReference>
<gene>
    <name evidence="3" type="ORF">H5975_02820</name>
</gene>
<dbReference type="Proteomes" id="UP000785625">
    <property type="component" value="Unassembled WGS sequence"/>
</dbReference>
<dbReference type="InterPro" id="IPR003695">
    <property type="entry name" value="Ppx_GppA_N"/>
</dbReference>
<dbReference type="Pfam" id="PF02541">
    <property type="entry name" value="Ppx-GppA"/>
    <property type="match status" value="1"/>
</dbReference>
<evidence type="ECO:0000256" key="1">
    <source>
        <dbReference type="ARBA" id="ARBA00007125"/>
    </source>
</evidence>
<protein>
    <submittedName>
        <fullName evidence="3">Ppx/GppA family phosphatase</fullName>
    </submittedName>
</protein>
<comment type="caution">
    <text evidence="3">The sequence shown here is derived from an EMBL/GenBank/DDBJ whole genome shotgun (WGS) entry which is preliminary data.</text>
</comment>
<dbReference type="Gene3D" id="3.30.420.150">
    <property type="entry name" value="Exopolyphosphatase. Domain 2"/>
    <property type="match status" value="1"/>
</dbReference>
<organism evidence="3 4">
    <name type="scientific">Limosilactobacillus coleohominis</name>
    <dbReference type="NCBI Taxonomy" id="181675"/>
    <lineage>
        <taxon>Bacteria</taxon>
        <taxon>Bacillati</taxon>
        <taxon>Bacillota</taxon>
        <taxon>Bacilli</taxon>
        <taxon>Lactobacillales</taxon>
        <taxon>Lactobacillaceae</taxon>
        <taxon>Limosilactobacillus</taxon>
    </lineage>
</organism>
<dbReference type="EMBL" id="JACJKU010000017">
    <property type="protein sequence ID" value="MBM6940432.1"/>
    <property type="molecule type" value="Genomic_DNA"/>
</dbReference>
<name>A0ABS2GVY9_9LACO</name>
<evidence type="ECO:0000259" key="2">
    <source>
        <dbReference type="Pfam" id="PF02541"/>
    </source>
</evidence>
<dbReference type="PANTHER" id="PTHR30005:SF0">
    <property type="entry name" value="RETROGRADE REGULATION PROTEIN 2"/>
    <property type="match status" value="1"/>
</dbReference>
<comment type="similarity">
    <text evidence="1">Belongs to the GppA/Ppx family.</text>
</comment>
<sequence length="318" mass="35447">MSNNLAIIDLGSNSCRLRITKIFENGKTELVRYEKEYVRLSENMGAMKVLQPAPMERTINALLKFKAICAELDNVRLVAVATAAVRQAVNQEEFLKMVREKVGIDFTVISGEREAYLDYVGVSRTLKIDNGLIVDTGGASMEMILVDQGQAEELVSLPIGSVVLSQRYHLNDQISAADLYDAAIKVDEMLSSQRWLNRARHTQVVALGGSNRALAKMYRWKLAKDPATVRPVHGLTMQTDEASQMMHELLATDCEGRAAIRGINSLRADVIVGGLLPLMALLRQLSMPEVRFSNNGLREGILFEYLDHEIEKSQLQEI</sequence>
<evidence type="ECO:0000313" key="4">
    <source>
        <dbReference type="Proteomes" id="UP000785625"/>
    </source>
</evidence>
<dbReference type="InterPro" id="IPR043129">
    <property type="entry name" value="ATPase_NBD"/>
</dbReference>
<dbReference type="CDD" id="cd24052">
    <property type="entry name" value="ASKHA_NBD_HpPPX-GppA-like"/>
    <property type="match status" value="1"/>
</dbReference>